<dbReference type="Proteomes" id="UP001634394">
    <property type="component" value="Unassembled WGS sequence"/>
</dbReference>
<reference evidence="1 2" key="1">
    <citation type="submission" date="2024-11" db="EMBL/GenBank/DDBJ databases">
        <title>Chromosome-level genome assembly of the freshwater bivalve Anodonta woodiana.</title>
        <authorList>
            <person name="Chen X."/>
        </authorList>
    </citation>
    <scope>NUCLEOTIDE SEQUENCE [LARGE SCALE GENOMIC DNA]</scope>
    <source>
        <strain evidence="1">MN2024</strain>
        <tissue evidence="1">Gills</tissue>
    </source>
</reference>
<dbReference type="InterPro" id="IPR028994">
    <property type="entry name" value="Integrin_alpha_N"/>
</dbReference>
<dbReference type="AlphaFoldDB" id="A0ABD3U020"/>
<proteinExistence type="predicted"/>
<dbReference type="EMBL" id="JBJQND010000017">
    <property type="protein sequence ID" value="KAL3842412.1"/>
    <property type="molecule type" value="Genomic_DNA"/>
</dbReference>
<sequence>MWRTVSFVERVEVEFSGSIFNQAITLGDFDNDKGNELAVGNIDGDLCIFKGKGSHPWRKCSDLGMITCIGHGNLFSKEKIHLVCLTAEGWCHVFDVKPDRHEEDKKDRDREAEDDVCKTMKPFYSQHLPPNGKVMTIDDVDGDGKVELVVGYSDRVVRLFRWHPSGETTLDMDPKGTLIQEDKWQLAGQIGSITTNISKEGTPQLLASQPGGTYVILLPSALFSLHGDGQSQGHSDGRPKDSLTTNFVYDPLVSSMARNSNVSTEIIGAIRKEPITESSSTEMLYSLCTLDGTLMLVENGHILWSLQVDHQLFSINKLDVTGNGKEEVVCCAWDGQTYIVNHSREVVRYQFEDSVAAFKAGHYAVAGNDNVPCFLYATFNNKIYIYYNIRLPQMASTNLIEVMDKEERTHELLSRLNIKAPTTKDLRELYHWCLYGQHSKTRFNGAKS</sequence>
<gene>
    <name evidence="1" type="ORF">ACJMK2_020430</name>
</gene>
<dbReference type="SUPFAM" id="SSF69318">
    <property type="entry name" value="Integrin alpha N-terminal domain"/>
    <property type="match status" value="1"/>
</dbReference>
<evidence type="ECO:0000313" key="2">
    <source>
        <dbReference type="Proteomes" id="UP001634394"/>
    </source>
</evidence>
<dbReference type="PANTHER" id="PTHR16317">
    <property type="entry name" value="INTEGRIN ALPHA REPEAT DOMAIN-CONTAINING"/>
    <property type="match status" value="1"/>
</dbReference>
<protein>
    <recommendedName>
        <fullName evidence="3">Integrin alpha FG-GAP repeat containing 2</fullName>
    </recommendedName>
</protein>
<keyword evidence="2" id="KW-1185">Reference proteome</keyword>
<dbReference type="Pfam" id="PF15907">
    <property type="entry name" value="Itfg2"/>
    <property type="match status" value="1"/>
</dbReference>
<accession>A0ABD3U020</accession>
<organism evidence="1 2">
    <name type="scientific">Sinanodonta woodiana</name>
    <name type="common">Chinese pond mussel</name>
    <name type="synonym">Anodonta woodiana</name>
    <dbReference type="NCBI Taxonomy" id="1069815"/>
    <lineage>
        <taxon>Eukaryota</taxon>
        <taxon>Metazoa</taxon>
        <taxon>Spiralia</taxon>
        <taxon>Lophotrochozoa</taxon>
        <taxon>Mollusca</taxon>
        <taxon>Bivalvia</taxon>
        <taxon>Autobranchia</taxon>
        <taxon>Heteroconchia</taxon>
        <taxon>Palaeoheterodonta</taxon>
        <taxon>Unionida</taxon>
        <taxon>Unionoidea</taxon>
        <taxon>Unionidae</taxon>
        <taxon>Unioninae</taxon>
        <taxon>Sinanodonta</taxon>
    </lineage>
</organism>
<name>A0ABD3U020_SINWO</name>
<dbReference type="PANTHER" id="PTHR16317:SF1">
    <property type="entry name" value="KICSTOR COMPLEX PROTEIN ITFG2"/>
    <property type="match status" value="1"/>
</dbReference>
<dbReference type="InterPro" id="IPR031793">
    <property type="entry name" value="KICSTOR_ITFG2"/>
</dbReference>
<evidence type="ECO:0000313" key="1">
    <source>
        <dbReference type="EMBL" id="KAL3842412.1"/>
    </source>
</evidence>
<comment type="caution">
    <text evidence="1">The sequence shown here is derived from an EMBL/GenBank/DDBJ whole genome shotgun (WGS) entry which is preliminary data.</text>
</comment>
<evidence type="ECO:0008006" key="3">
    <source>
        <dbReference type="Google" id="ProtNLM"/>
    </source>
</evidence>